<keyword evidence="7" id="KW-0472">Membrane</keyword>
<dbReference type="Proteomes" id="UP000466799">
    <property type="component" value="Unassembled WGS sequence"/>
</dbReference>
<evidence type="ECO:0000259" key="8">
    <source>
        <dbReference type="PROSITE" id="PS50893"/>
    </source>
</evidence>
<dbReference type="EMBL" id="WHJL01000023">
    <property type="protein sequence ID" value="MPQ35117.1"/>
    <property type="molecule type" value="Genomic_DNA"/>
</dbReference>
<dbReference type="Proteomes" id="UP000503169">
    <property type="component" value="Chromosome"/>
</dbReference>
<keyword evidence="1" id="KW-0813">Transport</keyword>
<dbReference type="SUPFAM" id="SSF52540">
    <property type="entry name" value="P-loop containing nucleoside triphosphate hydrolases"/>
    <property type="match status" value="1"/>
</dbReference>
<evidence type="ECO:0000256" key="3">
    <source>
        <dbReference type="ARBA" id="ARBA00022592"/>
    </source>
</evidence>
<dbReference type="EMBL" id="CP050919">
    <property type="protein sequence ID" value="QIX58872.1"/>
    <property type="molecule type" value="Genomic_DNA"/>
</dbReference>
<reference evidence="10 12" key="2">
    <citation type="submission" date="2020-04" db="EMBL/GenBank/DDBJ databases">
        <title>Novel strain L. Fermentum HFD1 producer antibacterial peptides.</title>
        <authorList>
            <person name="Ozhegov G.D."/>
            <person name="Pavlova A.S."/>
            <person name="Zhuravleva D.E."/>
            <person name="Gogoleva N.V."/>
            <person name="Shagimardanova E.I."/>
            <person name="Markelova M.I."/>
            <person name="Yarullina D.R."/>
            <person name="Kayumov A.R."/>
        </authorList>
    </citation>
    <scope>NUCLEOTIDE SEQUENCE [LARGE SCALE GENOMIC DNA]</scope>
    <source>
        <strain evidence="10 12">HFD1</strain>
    </source>
</reference>
<evidence type="ECO:0000256" key="4">
    <source>
        <dbReference type="ARBA" id="ARBA00022741"/>
    </source>
</evidence>
<keyword evidence="5 9" id="KW-0067">ATP-binding</keyword>
<evidence type="ECO:0000256" key="2">
    <source>
        <dbReference type="ARBA" id="ARBA00022475"/>
    </source>
</evidence>
<keyword evidence="4" id="KW-0547">Nucleotide-binding</keyword>
<dbReference type="RefSeq" id="WP_004563232.1">
    <property type="nucleotide sequence ID" value="NZ_CALYNE010000096.1"/>
</dbReference>
<keyword evidence="2" id="KW-1003">Cell membrane</keyword>
<reference evidence="9 11" key="1">
    <citation type="submission" date="2019-10" db="EMBL/GenBank/DDBJ databases">
        <title>Genome Sequencing and assembly of Lactobacillus fermentum I2, a lactic acid bacteria.</title>
        <authorList>
            <person name="Lopes L.S."/>
            <person name="Persinoti G.F."/>
            <person name="Riano-Pachon D.M."/>
            <person name="Labate C.A."/>
        </authorList>
    </citation>
    <scope>NUCLEOTIDE SEQUENCE [LARGE SCALE GENOMIC DNA]</scope>
    <source>
        <strain evidence="9 11">I2</strain>
    </source>
</reference>
<dbReference type="InterPro" id="IPR027417">
    <property type="entry name" value="P-loop_NTPase"/>
</dbReference>
<evidence type="ECO:0000256" key="1">
    <source>
        <dbReference type="ARBA" id="ARBA00022448"/>
    </source>
</evidence>
<proteinExistence type="predicted"/>
<dbReference type="GO" id="GO:0035435">
    <property type="term" value="P:phosphate ion transmembrane transport"/>
    <property type="evidence" value="ECO:0007669"/>
    <property type="project" value="InterPro"/>
</dbReference>
<dbReference type="GO" id="GO:0005315">
    <property type="term" value="F:phosphate transmembrane transporter activity"/>
    <property type="evidence" value="ECO:0007669"/>
    <property type="project" value="InterPro"/>
</dbReference>
<dbReference type="GO" id="GO:0005524">
    <property type="term" value="F:ATP binding"/>
    <property type="evidence" value="ECO:0007669"/>
    <property type="project" value="UniProtKB-KW"/>
</dbReference>
<evidence type="ECO:0000256" key="5">
    <source>
        <dbReference type="ARBA" id="ARBA00022840"/>
    </source>
</evidence>
<evidence type="ECO:0000256" key="7">
    <source>
        <dbReference type="ARBA" id="ARBA00023136"/>
    </source>
</evidence>
<organism evidence="9 11">
    <name type="scientific">Limosilactobacillus fermentum</name>
    <name type="common">Lactobacillus fermentum</name>
    <dbReference type="NCBI Taxonomy" id="1613"/>
    <lineage>
        <taxon>Bacteria</taxon>
        <taxon>Bacillati</taxon>
        <taxon>Bacillota</taxon>
        <taxon>Bacilli</taxon>
        <taxon>Lactobacillales</taxon>
        <taxon>Lactobacillaceae</taxon>
        <taxon>Limosilactobacillus</taxon>
    </lineage>
</organism>
<dbReference type="GO" id="GO:0016020">
    <property type="term" value="C:membrane"/>
    <property type="evidence" value="ECO:0007669"/>
    <property type="project" value="InterPro"/>
</dbReference>
<evidence type="ECO:0000256" key="6">
    <source>
        <dbReference type="ARBA" id="ARBA00022967"/>
    </source>
</evidence>
<keyword evidence="3" id="KW-0592">Phosphate transport</keyword>
<dbReference type="InterPro" id="IPR003593">
    <property type="entry name" value="AAA+_ATPase"/>
</dbReference>
<evidence type="ECO:0000313" key="12">
    <source>
        <dbReference type="Proteomes" id="UP000503169"/>
    </source>
</evidence>
<dbReference type="PROSITE" id="PS50893">
    <property type="entry name" value="ABC_TRANSPORTER_2"/>
    <property type="match status" value="1"/>
</dbReference>
<protein>
    <submittedName>
        <fullName evidence="9">ATP-binding cassette domain-containing protein</fullName>
    </submittedName>
    <submittedName>
        <fullName evidence="10">Phosphate import ATP-binding protein PstB 3</fullName>
    </submittedName>
</protein>
<sequence length="265" mass="29681">MKTYDLNETYTVAVAGPSIFHTEKVCVYYRPDKPSLVETSLIFPKNQIAALIGPSGSGKSTYLRCLNRMNDEVAKVTGKIIYDDVDINTATTDVYRVRQKIGMVFQHPNPFARSIRENLLLAPKQYGMKDKQEMDATVERVLKDVALWDEVKDDLDKSALALSGGQQQRLCIARTLAVDPDILLLDEPASALDPLSTAKLEETLARLKEGRTIIIVTHNLEQASRISDYCAFFHMGHMLEYNETATMFAKPHLQATEDYLTGSFG</sequence>
<dbReference type="PANTHER" id="PTHR43423">
    <property type="entry name" value="ABC TRANSPORTER I FAMILY MEMBER 17"/>
    <property type="match status" value="1"/>
</dbReference>
<dbReference type="InterPro" id="IPR005670">
    <property type="entry name" value="PstB-like"/>
</dbReference>
<dbReference type="AlphaFoldDB" id="A0A1Q2T5Q9"/>
<evidence type="ECO:0000313" key="11">
    <source>
        <dbReference type="Proteomes" id="UP000466799"/>
    </source>
</evidence>
<keyword evidence="6" id="KW-1278">Translocase</keyword>
<dbReference type="Gene3D" id="3.40.50.300">
    <property type="entry name" value="P-loop containing nucleotide triphosphate hydrolases"/>
    <property type="match status" value="1"/>
</dbReference>
<dbReference type="InterPro" id="IPR003439">
    <property type="entry name" value="ABC_transporter-like_ATP-bd"/>
</dbReference>
<feature type="domain" description="ABC transporter" evidence="8">
    <location>
        <begin position="20"/>
        <end position="260"/>
    </location>
</feature>
<dbReference type="InterPro" id="IPR017871">
    <property type="entry name" value="ABC_transporter-like_CS"/>
</dbReference>
<name>A0A1Q2T5Q9_LIMFE</name>
<evidence type="ECO:0000313" key="9">
    <source>
        <dbReference type="EMBL" id="MPQ35117.1"/>
    </source>
</evidence>
<dbReference type="Pfam" id="PF00005">
    <property type="entry name" value="ABC_tran"/>
    <property type="match status" value="1"/>
</dbReference>
<dbReference type="PROSITE" id="PS00211">
    <property type="entry name" value="ABC_TRANSPORTER_1"/>
    <property type="match status" value="1"/>
</dbReference>
<accession>A0A1Q2T5Q9</accession>
<dbReference type="GO" id="GO:0016887">
    <property type="term" value="F:ATP hydrolysis activity"/>
    <property type="evidence" value="ECO:0007669"/>
    <property type="project" value="InterPro"/>
</dbReference>
<evidence type="ECO:0000313" key="10">
    <source>
        <dbReference type="EMBL" id="QIX58872.1"/>
    </source>
</evidence>
<dbReference type="SMART" id="SM00382">
    <property type="entry name" value="AAA"/>
    <property type="match status" value="1"/>
</dbReference>
<dbReference type="PANTHER" id="PTHR43423:SF10">
    <property type="entry name" value="PHOSPHATE IMPORT ATP-BINDING PROTEIN PSTB 2"/>
    <property type="match status" value="1"/>
</dbReference>
<gene>
    <name evidence="10" type="primary">pstB3_1</name>
    <name evidence="9" type="ORF">GC247_04230</name>
    <name evidence="10" type="ORF">HCY95_01310</name>
</gene>
<dbReference type="CDD" id="cd03260">
    <property type="entry name" value="ABC_PstB_phosphate_transporter"/>
    <property type="match status" value="1"/>
</dbReference>